<dbReference type="Gene3D" id="3.90.1720.10">
    <property type="entry name" value="endopeptidase domain like (from Nostoc punctiforme)"/>
    <property type="match status" value="1"/>
</dbReference>
<reference evidence="3 6" key="1">
    <citation type="journal article" date="2015" name="Front. Microbiol.">
        <title>Genetic determinants of heat resistance in Escherichia coli.</title>
        <authorList>
            <person name="Mercer R.G."/>
            <person name="Zheng J."/>
            <person name="Garcia-Hernandez R."/>
            <person name="Ruan L."/>
            <person name="Ganzle M.G."/>
            <person name="McMullen L.M."/>
        </authorList>
    </citation>
    <scope>NUCLEOTIDE SEQUENCE [LARGE SCALE GENOMIC DNA]</scope>
    <source>
        <strain evidence="3 6">AW1.3</strain>
    </source>
</reference>
<dbReference type="EMBL" id="LDYI01000035">
    <property type="protein sequence ID" value="KPO17168.1"/>
    <property type="molecule type" value="Genomic_DNA"/>
</dbReference>
<evidence type="ECO:0000313" key="4">
    <source>
        <dbReference type="EMBL" id="KPO17168.1"/>
    </source>
</evidence>
<dbReference type="PATRIC" id="fig|562.7813.peg.1101"/>
<evidence type="ECO:0000313" key="2">
    <source>
        <dbReference type="EMBL" id="KPO11234.1"/>
    </source>
</evidence>
<evidence type="ECO:0000313" key="3">
    <source>
        <dbReference type="EMBL" id="KPO13133.1"/>
    </source>
</evidence>
<dbReference type="Proteomes" id="UP000462271">
    <property type="component" value="Unassembled WGS sequence"/>
</dbReference>
<dbReference type="Proteomes" id="UP000050556">
    <property type="component" value="Unassembled WGS sequence"/>
</dbReference>
<dbReference type="EMBL" id="LDYI01000078">
    <property type="protein sequence ID" value="KPO13133.1"/>
    <property type="molecule type" value="Genomic_DNA"/>
</dbReference>
<gene>
    <name evidence="4" type="ORF">ACU57_03835</name>
    <name evidence="3" type="ORF">ACU57_10130</name>
    <name evidence="2" type="ORF">ACU57_13575</name>
    <name evidence="5" type="ORF">GQM21_16430</name>
</gene>
<proteinExistence type="predicted"/>
<evidence type="ECO:0000313" key="6">
    <source>
        <dbReference type="Proteomes" id="UP000050556"/>
    </source>
</evidence>
<evidence type="ECO:0000313" key="5">
    <source>
        <dbReference type="EMBL" id="MWK98754.1"/>
    </source>
</evidence>
<dbReference type="EMBL" id="LDYI01000097">
    <property type="protein sequence ID" value="KPO11234.1"/>
    <property type="molecule type" value="Genomic_DNA"/>
</dbReference>
<feature type="domain" description="LRAT" evidence="1">
    <location>
        <begin position="32"/>
        <end position="134"/>
    </location>
</feature>
<dbReference type="AlphaFoldDB" id="A0A0P7PC39"/>
<comment type="caution">
    <text evidence="3">The sequence shown here is derived from an EMBL/GenBank/DDBJ whole genome shotgun (WGS) entry which is preliminary data.</text>
</comment>
<organism evidence="3 6">
    <name type="scientific">Escherichia coli</name>
    <dbReference type="NCBI Taxonomy" id="562"/>
    <lineage>
        <taxon>Bacteria</taxon>
        <taxon>Pseudomonadati</taxon>
        <taxon>Pseudomonadota</taxon>
        <taxon>Gammaproteobacteria</taxon>
        <taxon>Enterobacterales</taxon>
        <taxon>Enterobacteriaceae</taxon>
        <taxon>Escherichia</taxon>
    </lineage>
</organism>
<sequence length="154" mass="17199">MYRLLLLNFVDSFIDNCILSCVDEPAYGGIVQCELLFGLAAHSGIYVGNGDIVHLDGDGTVIKSKAKGFLDRLDGWNSAISVYTDCMDLTPQGCARAAERAKAAVGQRYPYSLLDFNCHRFTARCVTGNSCPDIWLARHLDSFQKGDRWRVWQR</sequence>
<dbReference type="Pfam" id="PF04970">
    <property type="entry name" value="LRAT"/>
    <property type="match status" value="1"/>
</dbReference>
<evidence type="ECO:0000259" key="1">
    <source>
        <dbReference type="PROSITE" id="PS51934"/>
    </source>
</evidence>
<evidence type="ECO:0000313" key="7">
    <source>
        <dbReference type="Proteomes" id="UP000462271"/>
    </source>
</evidence>
<dbReference type="RefSeq" id="WP_000286078.1">
    <property type="nucleotide sequence ID" value="NZ_AP025551.1"/>
</dbReference>
<accession>A0A0P7PC39</accession>
<reference evidence="5 7" key="2">
    <citation type="submission" date="2019-12" db="EMBL/GenBank/DDBJ databases">
        <title>Enteriobacteria Tanzani isolates_10432.</title>
        <authorList>
            <person name="Subbiah M."/>
            <person name="Call D."/>
        </authorList>
    </citation>
    <scope>NUCLEOTIDE SEQUENCE [LARGE SCALE GENOMIC DNA]</scope>
    <source>
        <strain evidence="5 7">10432wG8</strain>
    </source>
</reference>
<dbReference type="InterPro" id="IPR007053">
    <property type="entry name" value="LRAT_dom"/>
</dbReference>
<name>A0A0P7PC39_ECOLX</name>
<dbReference type="EMBL" id="WTML01000062">
    <property type="protein sequence ID" value="MWK98754.1"/>
    <property type="molecule type" value="Genomic_DNA"/>
</dbReference>
<dbReference type="PROSITE" id="PS51934">
    <property type="entry name" value="LRAT"/>
    <property type="match status" value="1"/>
</dbReference>
<protein>
    <recommendedName>
        <fullName evidence="1">LRAT domain-containing protein</fullName>
    </recommendedName>
</protein>